<protein>
    <submittedName>
        <fullName evidence="2">Uncharacterized protein</fullName>
    </submittedName>
</protein>
<feature type="chain" id="PRO_5046576483" evidence="1">
    <location>
        <begin position="20"/>
        <end position="128"/>
    </location>
</feature>
<organism evidence="2 3">
    <name type="scientific">Apiospora marii</name>
    <dbReference type="NCBI Taxonomy" id="335849"/>
    <lineage>
        <taxon>Eukaryota</taxon>
        <taxon>Fungi</taxon>
        <taxon>Dikarya</taxon>
        <taxon>Ascomycota</taxon>
        <taxon>Pezizomycotina</taxon>
        <taxon>Sordariomycetes</taxon>
        <taxon>Xylariomycetidae</taxon>
        <taxon>Amphisphaeriales</taxon>
        <taxon>Apiosporaceae</taxon>
        <taxon>Apiospora</taxon>
    </lineage>
</organism>
<keyword evidence="1" id="KW-0732">Signal</keyword>
<keyword evidence="3" id="KW-1185">Reference proteome</keyword>
<dbReference type="Proteomes" id="UP001396898">
    <property type="component" value="Unassembled WGS sequence"/>
</dbReference>
<feature type="signal peptide" evidence="1">
    <location>
        <begin position="1"/>
        <end position="19"/>
    </location>
</feature>
<accession>A0ABR1R0Q7</accession>
<comment type="caution">
    <text evidence="2">The sequence shown here is derived from an EMBL/GenBank/DDBJ whole genome shotgun (WGS) entry which is preliminary data.</text>
</comment>
<reference evidence="2 3" key="1">
    <citation type="submission" date="2023-01" db="EMBL/GenBank/DDBJ databases">
        <title>Analysis of 21 Apiospora genomes using comparative genomics revels a genus with tremendous synthesis potential of carbohydrate active enzymes and secondary metabolites.</title>
        <authorList>
            <person name="Sorensen T."/>
        </authorList>
    </citation>
    <scope>NUCLEOTIDE SEQUENCE [LARGE SCALE GENOMIC DNA]</scope>
    <source>
        <strain evidence="2 3">CBS 20057</strain>
    </source>
</reference>
<evidence type="ECO:0000313" key="3">
    <source>
        <dbReference type="Proteomes" id="UP001396898"/>
    </source>
</evidence>
<gene>
    <name evidence="2" type="ORF">PG991_015922</name>
</gene>
<name>A0ABR1R0Q7_9PEZI</name>
<proteinExistence type="predicted"/>
<evidence type="ECO:0000313" key="2">
    <source>
        <dbReference type="EMBL" id="KAK7994334.1"/>
    </source>
</evidence>
<evidence type="ECO:0000256" key="1">
    <source>
        <dbReference type="SAM" id="SignalP"/>
    </source>
</evidence>
<dbReference type="EMBL" id="JAQQWI010000024">
    <property type="protein sequence ID" value="KAK7994334.1"/>
    <property type="molecule type" value="Genomic_DNA"/>
</dbReference>
<sequence>MRTFTIALSLLLGSAFTSASDAAVKPTQTLPATCTTTSRYGLATHSCYTATRYTTRIGGCERLECPPRTQHVECPLFIPVTTVEVPCKTDCCPTTPTHVVTTPCPQPCPECPHSTQTQTVTTGCPVSY</sequence>